<evidence type="ECO:0000259" key="6">
    <source>
        <dbReference type="Pfam" id="PF00924"/>
    </source>
</evidence>
<dbReference type="AlphaFoldDB" id="A0A1Q2M4Z9"/>
<feature type="transmembrane region" description="Helical" evidence="5">
    <location>
        <begin position="6"/>
        <end position="27"/>
    </location>
</feature>
<keyword evidence="4 5" id="KW-0472">Membrane</keyword>
<dbReference type="KEGG" id="maga:Mag101_09055"/>
<proteinExistence type="inferred from homology"/>
<dbReference type="SUPFAM" id="SSF50182">
    <property type="entry name" value="Sm-like ribonucleoproteins"/>
    <property type="match status" value="1"/>
</dbReference>
<feature type="transmembrane region" description="Helical" evidence="5">
    <location>
        <begin position="48"/>
        <end position="68"/>
    </location>
</feature>
<comment type="function">
    <text evidence="5">Mechanosensitive channel that participates in the regulation of osmotic pressure changes within the cell, opening in response to stretch forces in the membrane lipid bilayer, without the need for other proteins. Contributes to normal resistance to hypoosmotic shock. Forms an ion channel of 1.0 nanosiemens conductance with a slight preference for anions.</text>
</comment>
<dbReference type="PANTHER" id="PTHR30221">
    <property type="entry name" value="SMALL-CONDUCTANCE MECHANOSENSITIVE CHANNEL"/>
    <property type="match status" value="1"/>
</dbReference>
<dbReference type="Proteomes" id="UP000188219">
    <property type="component" value="Chromosome"/>
</dbReference>
<keyword evidence="5" id="KW-1003">Cell membrane</keyword>
<evidence type="ECO:0000313" key="8">
    <source>
        <dbReference type="Proteomes" id="UP000188219"/>
    </source>
</evidence>
<dbReference type="RefSeq" id="WP_077403746.1">
    <property type="nucleotide sequence ID" value="NZ_CP019650.1"/>
</dbReference>
<feature type="transmembrane region" description="Helical" evidence="5">
    <location>
        <begin position="80"/>
        <end position="106"/>
    </location>
</feature>
<dbReference type="Pfam" id="PF00924">
    <property type="entry name" value="MS_channel_2nd"/>
    <property type="match status" value="1"/>
</dbReference>
<comment type="subcellular location">
    <subcellularLocation>
        <location evidence="5">Cell inner membrane</location>
        <topology evidence="5">Multi-pass membrane protein</topology>
    </subcellularLocation>
    <subcellularLocation>
        <location evidence="1">Membrane</location>
    </subcellularLocation>
</comment>
<dbReference type="OrthoDB" id="5705501at2"/>
<comment type="caution">
    <text evidence="5">Lacks conserved residue(s) required for the propagation of feature annotation.</text>
</comment>
<organism evidence="7 8">
    <name type="scientific">Microbulbifer agarilyticus</name>
    <dbReference type="NCBI Taxonomy" id="260552"/>
    <lineage>
        <taxon>Bacteria</taxon>
        <taxon>Pseudomonadati</taxon>
        <taxon>Pseudomonadota</taxon>
        <taxon>Gammaproteobacteria</taxon>
        <taxon>Cellvibrionales</taxon>
        <taxon>Microbulbiferaceae</taxon>
        <taxon>Microbulbifer</taxon>
    </lineage>
</organism>
<keyword evidence="8" id="KW-1185">Reference proteome</keyword>
<gene>
    <name evidence="7" type="ORF">Mag101_09055</name>
</gene>
<evidence type="ECO:0000256" key="4">
    <source>
        <dbReference type="ARBA" id="ARBA00023136"/>
    </source>
</evidence>
<keyword evidence="5" id="KW-0407">Ion channel</keyword>
<evidence type="ECO:0000256" key="5">
    <source>
        <dbReference type="RuleBase" id="RU369025"/>
    </source>
</evidence>
<reference evidence="7" key="1">
    <citation type="submission" date="2017-02" db="EMBL/GenBank/DDBJ databases">
        <title>Genome of Microbulbifer agarilyticus GP101.</title>
        <authorList>
            <person name="Jung J."/>
            <person name="Bae S.S."/>
            <person name="Baek K."/>
        </authorList>
    </citation>
    <scope>NUCLEOTIDE SEQUENCE [LARGE SCALE GENOMIC DNA]</scope>
    <source>
        <strain evidence="7">GP101</strain>
    </source>
</reference>
<dbReference type="GO" id="GO:0005886">
    <property type="term" value="C:plasma membrane"/>
    <property type="evidence" value="ECO:0007669"/>
    <property type="project" value="UniProtKB-SubCell"/>
</dbReference>
<dbReference type="EMBL" id="CP019650">
    <property type="protein sequence ID" value="AQQ67771.1"/>
    <property type="molecule type" value="Genomic_DNA"/>
</dbReference>
<evidence type="ECO:0000256" key="2">
    <source>
        <dbReference type="ARBA" id="ARBA00022692"/>
    </source>
</evidence>
<keyword evidence="5" id="KW-0997">Cell inner membrane</keyword>
<evidence type="ECO:0000256" key="1">
    <source>
        <dbReference type="ARBA" id="ARBA00004370"/>
    </source>
</evidence>
<evidence type="ECO:0000256" key="3">
    <source>
        <dbReference type="ARBA" id="ARBA00022989"/>
    </source>
</evidence>
<dbReference type="PANTHER" id="PTHR30221:SF8">
    <property type="entry name" value="SMALL-CONDUCTANCE MECHANOSENSITIVE CHANNEL"/>
    <property type="match status" value="1"/>
</dbReference>
<evidence type="ECO:0000313" key="7">
    <source>
        <dbReference type="EMBL" id="AQQ67771.1"/>
    </source>
</evidence>
<dbReference type="Gene3D" id="2.30.30.60">
    <property type="match status" value="1"/>
</dbReference>
<keyword evidence="3 5" id="KW-1133">Transmembrane helix</keyword>
<feature type="domain" description="Mechanosensitive ion channel MscS" evidence="6">
    <location>
        <begin position="92"/>
        <end position="157"/>
    </location>
</feature>
<dbReference type="GO" id="GO:0008381">
    <property type="term" value="F:mechanosensitive monoatomic ion channel activity"/>
    <property type="evidence" value="ECO:0007669"/>
    <property type="project" value="InterPro"/>
</dbReference>
<sequence>MYLHNAGVLLAVVIGLALGNRAIKILVTKAGAERHISESRVDYVIKSIQLVWVFIGVIAAVALTGSNIEDVGILVGSSLAFLGVALFAQWSLLSNATASIIVFFFFPCKVGNWVEIVDGDNTIIGKIKEITLFHIILLDKNSALVTYPNSLIFQKAIRITYGKPLKRDIEDEPNK</sequence>
<comment type="similarity">
    <text evidence="5">Belongs to the MscS (TC 1.A.23) family.</text>
</comment>
<accession>A0A1Q2M4Z9</accession>
<dbReference type="STRING" id="260552.Mag101_09055"/>
<dbReference type="InterPro" id="IPR023408">
    <property type="entry name" value="MscS_beta-dom_sf"/>
</dbReference>
<name>A0A1Q2M4Z9_9GAMM</name>
<comment type="subunit">
    <text evidence="5">Homoheptamer.</text>
</comment>
<keyword evidence="5" id="KW-0406">Ion transport</keyword>
<dbReference type="InterPro" id="IPR006685">
    <property type="entry name" value="MscS_channel_2nd"/>
</dbReference>
<dbReference type="InterPro" id="IPR045275">
    <property type="entry name" value="MscS_archaea/bacteria_type"/>
</dbReference>
<keyword evidence="2 5" id="KW-0812">Transmembrane</keyword>
<protein>
    <recommendedName>
        <fullName evidence="5">Small-conductance mechanosensitive channel</fullName>
    </recommendedName>
</protein>
<dbReference type="InterPro" id="IPR010920">
    <property type="entry name" value="LSM_dom_sf"/>
</dbReference>
<keyword evidence="5" id="KW-0813">Transport</keyword>